<reference evidence="1" key="1">
    <citation type="journal article" date="2013" name="Nat. Commun.">
        <title>Whole-genome sequencing of Oryza brachyantha reveals mechanisms underlying Oryza genome evolution.</title>
        <authorList>
            <person name="Chen J."/>
            <person name="Huang Q."/>
            <person name="Gao D."/>
            <person name="Wang J."/>
            <person name="Lang Y."/>
            <person name="Liu T."/>
            <person name="Li B."/>
            <person name="Bai Z."/>
            <person name="Luis Goicoechea J."/>
            <person name="Liang C."/>
            <person name="Chen C."/>
            <person name="Zhang W."/>
            <person name="Sun S."/>
            <person name="Liao Y."/>
            <person name="Zhang X."/>
            <person name="Yang L."/>
            <person name="Song C."/>
            <person name="Wang M."/>
            <person name="Shi J."/>
            <person name="Liu G."/>
            <person name="Liu J."/>
            <person name="Zhou H."/>
            <person name="Zhou W."/>
            <person name="Yu Q."/>
            <person name="An N."/>
            <person name="Chen Y."/>
            <person name="Cai Q."/>
            <person name="Wang B."/>
            <person name="Liu B."/>
            <person name="Min J."/>
            <person name="Huang Y."/>
            <person name="Wu H."/>
            <person name="Li Z."/>
            <person name="Zhang Y."/>
            <person name="Yin Y."/>
            <person name="Song W."/>
            <person name="Jiang J."/>
            <person name="Jackson S.A."/>
            <person name="Wing R.A."/>
            <person name="Wang J."/>
            <person name="Chen M."/>
        </authorList>
    </citation>
    <scope>NUCLEOTIDE SEQUENCE [LARGE SCALE GENOMIC DNA]</scope>
    <source>
        <strain evidence="1">cv. IRGC 101232</strain>
    </source>
</reference>
<organism evidence="1">
    <name type="scientific">Oryza brachyantha</name>
    <name type="common">malo sina</name>
    <dbReference type="NCBI Taxonomy" id="4533"/>
    <lineage>
        <taxon>Eukaryota</taxon>
        <taxon>Viridiplantae</taxon>
        <taxon>Streptophyta</taxon>
        <taxon>Embryophyta</taxon>
        <taxon>Tracheophyta</taxon>
        <taxon>Spermatophyta</taxon>
        <taxon>Magnoliopsida</taxon>
        <taxon>Liliopsida</taxon>
        <taxon>Poales</taxon>
        <taxon>Poaceae</taxon>
        <taxon>BOP clade</taxon>
        <taxon>Oryzoideae</taxon>
        <taxon>Oryzeae</taxon>
        <taxon>Oryzinae</taxon>
        <taxon>Oryza</taxon>
    </lineage>
</organism>
<sequence length="69" mass="8135">MLHEDFVVETKYHYSENILLHILSPNCNIYLLRCGILLTQKIGKISLWIRIRKYAIINENFIGRSSNLT</sequence>
<dbReference type="EnsemblPlants" id="OB06G22660.1">
    <property type="protein sequence ID" value="OB06G22660.1"/>
    <property type="gene ID" value="OB06G22660"/>
</dbReference>
<accession>J3ME22</accession>
<proteinExistence type="predicted"/>
<dbReference type="AlphaFoldDB" id="J3ME22"/>
<dbReference type="Proteomes" id="UP000006038">
    <property type="component" value="Chromosome 6"/>
</dbReference>
<dbReference type="HOGENOM" id="CLU_2779922_0_0_1"/>
<evidence type="ECO:0000313" key="2">
    <source>
        <dbReference type="Proteomes" id="UP000006038"/>
    </source>
</evidence>
<dbReference type="Gramene" id="OB06G22660.1">
    <property type="protein sequence ID" value="OB06G22660.1"/>
    <property type="gene ID" value="OB06G22660"/>
</dbReference>
<reference evidence="1" key="2">
    <citation type="submission" date="2013-04" db="UniProtKB">
        <authorList>
            <consortium name="EnsemblPlants"/>
        </authorList>
    </citation>
    <scope>IDENTIFICATION</scope>
</reference>
<keyword evidence="2" id="KW-1185">Reference proteome</keyword>
<evidence type="ECO:0000313" key="1">
    <source>
        <dbReference type="EnsemblPlants" id="OB06G22660.1"/>
    </source>
</evidence>
<protein>
    <submittedName>
        <fullName evidence="1">Uncharacterized protein</fullName>
    </submittedName>
</protein>
<name>J3ME22_ORYBR</name>